<dbReference type="OMA" id="MTHANVE"/>
<name>F8QCK8_SERL3</name>
<dbReference type="eggNOG" id="ENOG502SM5A">
    <property type="taxonomic scope" value="Eukaryota"/>
</dbReference>
<dbReference type="EMBL" id="GL945490">
    <property type="protein sequence ID" value="EGN93873.1"/>
    <property type="molecule type" value="Genomic_DNA"/>
</dbReference>
<protein>
    <submittedName>
        <fullName evidence="1">Uncharacterized protein</fullName>
    </submittedName>
</protein>
<dbReference type="InterPro" id="IPR041078">
    <property type="entry name" value="Plavaka"/>
</dbReference>
<organism evidence="2">
    <name type="scientific">Serpula lacrymans var. lacrymans (strain S7.3)</name>
    <name type="common">Dry rot fungus</name>
    <dbReference type="NCBI Taxonomy" id="936435"/>
    <lineage>
        <taxon>Eukaryota</taxon>
        <taxon>Fungi</taxon>
        <taxon>Dikarya</taxon>
        <taxon>Basidiomycota</taxon>
        <taxon>Agaricomycotina</taxon>
        <taxon>Agaricomycetes</taxon>
        <taxon>Agaricomycetidae</taxon>
        <taxon>Boletales</taxon>
        <taxon>Coniophorineae</taxon>
        <taxon>Serpulaceae</taxon>
        <taxon>Serpula</taxon>
    </lineage>
</organism>
<keyword evidence="2" id="KW-1185">Reference proteome</keyword>
<evidence type="ECO:0000313" key="2">
    <source>
        <dbReference type="Proteomes" id="UP000008063"/>
    </source>
</evidence>
<dbReference type="Proteomes" id="UP000008063">
    <property type="component" value="Unassembled WGS sequence"/>
</dbReference>
<accession>F8QCK8</accession>
<sequence length="674" mass="75409">MRMGHSFKLVKIGHMKPCNKFGHDIAPGAAPISPQHPSPTDWTPYCDHIEFETSEFLYKKTQMSAGDIDTLSNLWKVSLLKNGLTNGEIPFTDSQDLYRTIDAIPLGGIPWESFSLSYNGDIDYAPLCKFDADRKCQFKDFMSGDWAWTQADKIAEDPITHGEMVVPIILGSNKTTVSVATGHNEYYPLYVSVGNVHNNVRRAHQNAVALLGFLAIPKNYPEQALLACIVQGWCAHCIALPNNLDGEGKRRSQKYSEALTNVFGLDVLWDKYGIVGDLVPFTNSFPQANIHKLLAPDLLHQVIKGTFKDHLVSWVEDYLMQTHGKGCAEEIMDSIDRRIAAALSFPGLRRFPEGCGFKQWTGNNSKVLMKVYLPAIERHVPPDVTKTFRAYLEFCYLVQRNAHNKTTLTRIQDALDCFHQYCTVFQTTGAVKEPWRRSNRYNALGQMLLTNQRLDKLAALRVDFIECGMLSGNIMSPQAAVEGGVNINTGDLESGPVLGPPTVAHPRLVELVQRFLYNQQHLHDSDAPCAANIILSNCPAGSLNAKILVFHSATAMFYAPSDESGLRGMHQETICASPSWWRGPSRHDLHWFSKVQEEPNNLIGIWMVRPDFNEGLSPTTEVIHLDCILRATHLLPVFGDDSIPQQILFHNSLDAFASFYVNKFIDHHAFGLAS</sequence>
<dbReference type="STRING" id="936435.F8QCK8"/>
<dbReference type="OrthoDB" id="3199698at2759"/>
<proteinExistence type="predicted"/>
<dbReference type="HOGENOM" id="CLU_006344_1_0_1"/>
<gene>
    <name evidence="1" type="ORF">SERLA73DRAFT_126291</name>
</gene>
<dbReference type="InParanoid" id="F8QCK8"/>
<reference evidence="2" key="1">
    <citation type="journal article" date="2011" name="Science">
        <title>The plant cell wall-decomposing machinery underlies the functional diversity of forest fungi.</title>
        <authorList>
            <person name="Eastwood D.C."/>
            <person name="Floudas D."/>
            <person name="Binder M."/>
            <person name="Majcherczyk A."/>
            <person name="Schneider P."/>
            <person name="Aerts A."/>
            <person name="Asiegbu F.O."/>
            <person name="Baker S.E."/>
            <person name="Barry K."/>
            <person name="Bendiksby M."/>
            <person name="Blumentritt M."/>
            <person name="Coutinho P.M."/>
            <person name="Cullen D."/>
            <person name="de Vries R.P."/>
            <person name="Gathman A."/>
            <person name="Goodell B."/>
            <person name="Henrissat B."/>
            <person name="Ihrmark K."/>
            <person name="Kauserud H."/>
            <person name="Kohler A."/>
            <person name="LaButti K."/>
            <person name="Lapidus A."/>
            <person name="Lavin J.L."/>
            <person name="Lee Y.-H."/>
            <person name="Lindquist E."/>
            <person name="Lilly W."/>
            <person name="Lucas S."/>
            <person name="Morin E."/>
            <person name="Murat C."/>
            <person name="Oguiza J.A."/>
            <person name="Park J."/>
            <person name="Pisabarro A.G."/>
            <person name="Riley R."/>
            <person name="Rosling A."/>
            <person name="Salamov A."/>
            <person name="Schmidt O."/>
            <person name="Schmutz J."/>
            <person name="Skrede I."/>
            <person name="Stenlid J."/>
            <person name="Wiebenga A."/>
            <person name="Xie X."/>
            <person name="Kuees U."/>
            <person name="Hibbett D.S."/>
            <person name="Hoffmeister D."/>
            <person name="Hoegberg N."/>
            <person name="Martin F."/>
            <person name="Grigoriev I.V."/>
            <person name="Watkinson S.C."/>
        </authorList>
    </citation>
    <scope>NUCLEOTIDE SEQUENCE [LARGE SCALE GENOMIC DNA]</scope>
    <source>
        <strain evidence="2">strain S7.3</strain>
    </source>
</reference>
<evidence type="ECO:0000313" key="1">
    <source>
        <dbReference type="EMBL" id="EGN93873.1"/>
    </source>
</evidence>
<dbReference type="AlphaFoldDB" id="F8QCK8"/>
<dbReference type="Pfam" id="PF18759">
    <property type="entry name" value="Plavaka"/>
    <property type="match status" value="2"/>
</dbReference>